<dbReference type="InterPro" id="IPR012337">
    <property type="entry name" value="RNaseH-like_sf"/>
</dbReference>
<dbReference type="InterPro" id="IPR036397">
    <property type="entry name" value="RNaseH_sf"/>
</dbReference>
<feature type="domain" description="Piwi" evidence="1">
    <location>
        <begin position="16"/>
        <end position="154"/>
    </location>
</feature>
<dbReference type="GO" id="GO:0003676">
    <property type="term" value="F:nucleic acid binding"/>
    <property type="evidence" value="ECO:0007669"/>
    <property type="project" value="InterPro"/>
</dbReference>
<keyword evidence="3" id="KW-1185">Reference proteome</keyword>
<dbReference type="Gene3D" id="3.30.420.10">
    <property type="entry name" value="Ribonuclease H-like superfamily/Ribonuclease H"/>
    <property type="match status" value="1"/>
</dbReference>
<evidence type="ECO:0000259" key="1">
    <source>
        <dbReference type="PROSITE" id="PS50822"/>
    </source>
</evidence>
<accession>A0A5J5BPN4</accession>
<proteinExistence type="predicted"/>
<dbReference type="InterPro" id="IPR003165">
    <property type="entry name" value="Piwi"/>
</dbReference>
<dbReference type="OrthoDB" id="10252740at2759"/>
<dbReference type="Proteomes" id="UP000325577">
    <property type="component" value="Linkage Group LG10"/>
</dbReference>
<dbReference type="EMBL" id="CM018033">
    <property type="protein sequence ID" value="KAA8544646.1"/>
    <property type="molecule type" value="Genomic_DNA"/>
</dbReference>
<name>A0A5J5BPN4_9ASTE</name>
<reference evidence="2 3" key="1">
    <citation type="submission" date="2019-09" db="EMBL/GenBank/DDBJ databases">
        <title>A chromosome-level genome assembly of the Chinese tupelo Nyssa sinensis.</title>
        <authorList>
            <person name="Yang X."/>
            <person name="Kang M."/>
            <person name="Yang Y."/>
            <person name="Xiong H."/>
            <person name="Wang M."/>
            <person name="Zhang Z."/>
            <person name="Wang Z."/>
            <person name="Wu H."/>
            <person name="Ma T."/>
            <person name="Liu J."/>
            <person name="Xi Z."/>
        </authorList>
    </citation>
    <scope>NUCLEOTIDE SEQUENCE [LARGE SCALE GENOMIC DNA]</scope>
    <source>
        <strain evidence="2">J267</strain>
        <tissue evidence="2">Leaf</tissue>
    </source>
</reference>
<gene>
    <name evidence="2" type="ORF">F0562_019430</name>
</gene>
<dbReference type="SUPFAM" id="SSF53098">
    <property type="entry name" value="Ribonuclease H-like"/>
    <property type="match status" value="1"/>
</dbReference>
<evidence type="ECO:0000313" key="2">
    <source>
        <dbReference type="EMBL" id="KAA8544646.1"/>
    </source>
</evidence>
<dbReference type="PANTHER" id="PTHR22891">
    <property type="entry name" value="EUKARYOTIC TRANSLATION INITIATION FACTOR 2C"/>
    <property type="match status" value="1"/>
</dbReference>
<dbReference type="AlphaFoldDB" id="A0A5J5BPN4"/>
<organism evidence="2 3">
    <name type="scientific">Nyssa sinensis</name>
    <dbReference type="NCBI Taxonomy" id="561372"/>
    <lineage>
        <taxon>Eukaryota</taxon>
        <taxon>Viridiplantae</taxon>
        <taxon>Streptophyta</taxon>
        <taxon>Embryophyta</taxon>
        <taxon>Tracheophyta</taxon>
        <taxon>Spermatophyta</taxon>
        <taxon>Magnoliopsida</taxon>
        <taxon>eudicotyledons</taxon>
        <taxon>Gunneridae</taxon>
        <taxon>Pentapetalae</taxon>
        <taxon>asterids</taxon>
        <taxon>Cornales</taxon>
        <taxon>Nyssaceae</taxon>
        <taxon>Nyssa</taxon>
    </lineage>
</organism>
<dbReference type="PROSITE" id="PS50822">
    <property type="entry name" value="PIWI"/>
    <property type="match status" value="1"/>
</dbReference>
<dbReference type="SMART" id="SM00950">
    <property type="entry name" value="Piwi"/>
    <property type="match status" value="1"/>
</dbReference>
<dbReference type="Pfam" id="PF02171">
    <property type="entry name" value="Piwi"/>
    <property type="match status" value="1"/>
</dbReference>
<evidence type="ECO:0000313" key="3">
    <source>
        <dbReference type="Proteomes" id="UP000325577"/>
    </source>
</evidence>
<protein>
    <recommendedName>
        <fullName evidence="1">Piwi domain-containing protein</fullName>
    </recommendedName>
</protein>
<sequence length="186" mass="21702">MPPSPSYREDSEFWEQLDDLKNAFFEEEEDYKPTITFVLAQKCHHTRLFLAETESQWGNANANGNAPPGTVVDTQITHPYGLNFYLCSHYGNLGTSRPTHYYVLREDHNFTGDQLQKLIYYLCFTFALCTRSMSLVPLVYYADLVAYRGRLFQEAVIETQLDPKSTSFDDKLYKLHHKLENIMFFV</sequence>